<proteinExistence type="predicted"/>
<organism evidence="1 2">
    <name type="scientific">Steinernema hermaphroditum</name>
    <dbReference type="NCBI Taxonomy" id="289476"/>
    <lineage>
        <taxon>Eukaryota</taxon>
        <taxon>Metazoa</taxon>
        <taxon>Ecdysozoa</taxon>
        <taxon>Nematoda</taxon>
        <taxon>Chromadorea</taxon>
        <taxon>Rhabditida</taxon>
        <taxon>Tylenchina</taxon>
        <taxon>Panagrolaimomorpha</taxon>
        <taxon>Strongyloidoidea</taxon>
        <taxon>Steinernematidae</taxon>
        <taxon>Steinernema</taxon>
    </lineage>
</organism>
<reference evidence="1" key="1">
    <citation type="submission" date="2023-06" db="EMBL/GenBank/DDBJ databases">
        <title>Genomic analysis of the entomopathogenic nematode Steinernema hermaphroditum.</title>
        <authorList>
            <person name="Schwarz E.M."/>
            <person name="Heppert J.K."/>
            <person name="Baniya A."/>
            <person name="Schwartz H.T."/>
            <person name="Tan C.-H."/>
            <person name="Antoshechkin I."/>
            <person name="Sternberg P.W."/>
            <person name="Goodrich-Blair H."/>
            <person name="Dillman A.R."/>
        </authorList>
    </citation>
    <scope>NUCLEOTIDE SEQUENCE</scope>
    <source>
        <strain evidence="1">PS9179</strain>
        <tissue evidence="1">Whole animal</tissue>
    </source>
</reference>
<comment type="caution">
    <text evidence="1">The sequence shown here is derived from an EMBL/GenBank/DDBJ whole genome shotgun (WGS) entry which is preliminary data.</text>
</comment>
<dbReference type="AlphaFoldDB" id="A0AA39HD55"/>
<accession>A0AA39HD55</accession>
<evidence type="ECO:0000313" key="1">
    <source>
        <dbReference type="EMBL" id="KAK0403076.1"/>
    </source>
</evidence>
<dbReference type="Proteomes" id="UP001175271">
    <property type="component" value="Unassembled WGS sequence"/>
</dbReference>
<gene>
    <name evidence="1" type="ORF">QR680_016704</name>
</gene>
<evidence type="ECO:0000313" key="2">
    <source>
        <dbReference type="Proteomes" id="UP001175271"/>
    </source>
</evidence>
<name>A0AA39HD55_9BILA</name>
<sequence>MGATSSSRRTSAVHLQNRSLSATLLLSQYDEPRAFFQLVEGDCPDQKVTVALNNYGQIDEYFVSQISPADMSGGPGPGFWLCSVDGLDVFFRRLIEVADLPIRNLYLQNIDLSLHNEGKYEDARCMLKSVGCTVKNLYVDGVFGCQRELRDVLINAIGSEEIEGLQMTNADLAPDVPELVLKWIERGLWRHIEIFQVDGCEFTTTFLEAVLAWWDRVGGGMHRRLAVDLRITLLESAQFGGTTEWIRRGRALGSSALIRRHGRERFEVQFS</sequence>
<dbReference type="EMBL" id="JAUCMV010000004">
    <property type="protein sequence ID" value="KAK0403076.1"/>
    <property type="molecule type" value="Genomic_DNA"/>
</dbReference>
<protein>
    <submittedName>
        <fullName evidence="1">Uncharacterized protein</fullName>
    </submittedName>
</protein>
<keyword evidence="2" id="KW-1185">Reference proteome</keyword>